<reference evidence="1 2" key="2">
    <citation type="journal article" date="2022" name="Mol. Ecol. Resour.">
        <title>The genomes of chicory, endive, great burdock and yacon provide insights into Asteraceae paleo-polyploidization history and plant inulin production.</title>
        <authorList>
            <person name="Fan W."/>
            <person name="Wang S."/>
            <person name="Wang H."/>
            <person name="Wang A."/>
            <person name="Jiang F."/>
            <person name="Liu H."/>
            <person name="Zhao H."/>
            <person name="Xu D."/>
            <person name="Zhang Y."/>
        </authorList>
    </citation>
    <scope>NUCLEOTIDE SEQUENCE [LARGE SCALE GENOMIC DNA]</scope>
    <source>
        <strain evidence="2">cv. Punajuju</strain>
        <tissue evidence="1">Leaves</tissue>
    </source>
</reference>
<dbReference type="Proteomes" id="UP001055811">
    <property type="component" value="Linkage Group LG04"/>
</dbReference>
<evidence type="ECO:0000313" key="1">
    <source>
        <dbReference type="EMBL" id="KAI3752412.1"/>
    </source>
</evidence>
<gene>
    <name evidence="1" type="ORF">L2E82_24442</name>
</gene>
<organism evidence="1 2">
    <name type="scientific">Cichorium intybus</name>
    <name type="common">Chicory</name>
    <dbReference type="NCBI Taxonomy" id="13427"/>
    <lineage>
        <taxon>Eukaryota</taxon>
        <taxon>Viridiplantae</taxon>
        <taxon>Streptophyta</taxon>
        <taxon>Embryophyta</taxon>
        <taxon>Tracheophyta</taxon>
        <taxon>Spermatophyta</taxon>
        <taxon>Magnoliopsida</taxon>
        <taxon>eudicotyledons</taxon>
        <taxon>Gunneridae</taxon>
        <taxon>Pentapetalae</taxon>
        <taxon>asterids</taxon>
        <taxon>campanulids</taxon>
        <taxon>Asterales</taxon>
        <taxon>Asteraceae</taxon>
        <taxon>Cichorioideae</taxon>
        <taxon>Cichorieae</taxon>
        <taxon>Cichoriinae</taxon>
        <taxon>Cichorium</taxon>
    </lineage>
</organism>
<sequence length="224" mass="25325">MREVLLGSVPAMAKVSDFWKQLCIFMEIARVSFKGAMRGLTEVLSVVKLKSKKKRYVFWRRCVKEDRGGLTKVKISLQVYIRFSISDGSFTHYDSISVCFYGCISPLHLIHQTADCFYGCISPTSFSISISRLPISDLRSAQLIISDLRSALWFRYALWLSICSRLRNFKINGICSPIRSLTHLRSAPHSFAIHVVDVRYLVNGSSTSTSVLFFFRAATSASVL</sequence>
<evidence type="ECO:0000313" key="2">
    <source>
        <dbReference type="Proteomes" id="UP001055811"/>
    </source>
</evidence>
<protein>
    <submittedName>
        <fullName evidence="1">Uncharacterized protein</fullName>
    </submittedName>
</protein>
<accession>A0ACB9E1S8</accession>
<reference evidence="2" key="1">
    <citation type="journal article" date="2022" name="Mol. Ecol. Resour.">
        <title>The genomes of chicory, endive, great burdock and yacon provide insights into Asteraceae palaeo-polyploidization history and plant inulin production.</title>
        <authorList>
            <person name="Fan W."/>
            <person name="Wang S."/>
            <person name="Wang H."/>
            <person name="Wang A."/>
            <person name="Jiang F."/>
            <person name="Liu H."/>
            <person name="Zhao H."/>
            <person name="Xu D."/>
            <person name="Zhang Y."/>
        </authorList>
    </citation>
    <scope>NUCLEOTIDE SEQUENCE [LARGE SCALE GENOMIC DNA]</scope>
    <source>
        <strain evidence="2">cv. Punajuju</strain>
    </source>
</reference>
<name>A0ACB9E1S8_CICIN</name>
<keyword evidence="2" id="KW-1185">Reference proteome</keyword>
<proteinExistence type="predicted"/>
<comment type="caution">
    <text evidence="1">The sequence shown here is derived from an EMBL/GenBank/DDBJ whole genome shotgun (WGS) entry which is preliminary data.</text>
</comment>
<dbReference type="EMBL" id="CM042012">
    <property type="protein sequence ID" value="KAI3752412.1"/>
    <property type="molecule type" value="Genomic_DNA"/>
</dbReference>